<keyword evidence="3" id="KW-1185">Reference proteome</keyword>
<evidence type="ECO:0000313" key="3">
    <source>
        <dbReference type="Proteomes" id="UP000192980"/>
    </source>
</evidence>
<feature type="compositionally biased region" description="Basic and acidic residues" evidence="1">
    <location>
        <begin position="119"/>
        <end position="138"/>
    </location>
</feature>
<evidence type="ECO:0000256" key="1">
    <source>
        <dbReference type="SAM" id="MobiDB-lite"/>
    </source>
</evidence>
<feature type="region of interest" description="Disordered" evidence="1">
    <location>
        <begin position="115"/>
        <end position="138"/>
    </location>
</feature>
<dbReference type="STRING" id="561061.SAMN05660862_2521"/>
<dbReference type="AlphaFoldDB" id="A0A1X7K4Z1"/>
<accession>A0A1X7K4Z1</accession>
<gene>
    <name evidence="2" type="ORF">SAMN05660862_2521</name>
</gene>
<sequence>MSNENTLEQKLKYAFSSHPSVNELHVTSDDLMFLNASDAKNHAVSLDDKEVTIAKRSDYVTAAKLPVDDNQLDLEREALISKHTELFGKPPAKTAGIEKLKVKIETEEKRLLEVAAQETEAKKNDIPVDKKPGSDEEE</sequence>
<proteinExistence type="predicted"/>
<dbReference type="EMBL" id="FXAU01000004">
    <property type="protein sequence ID" value="SMG35401.1"/>
    <property type="molecule type" value="Genomic_DNA"/>
</dbReference>
<name>A0A1X7K4Z1_9SPHI</name>
<dbReference type="Proteomes" id="UP000192980">
    <property type="component" value="Unassembled WGS sequence"/>
</dbReference>
<protein>
    <submittedName>
        <fullName evidence="2">Uncharacterized protein</fullName>
    </submittedName>
</protein>
<evidence type="ECO:0000313" key="2">
    <source>
        <dbReference type="EMBL" id="SMG35401.1"/>
    </source>
</evidence>
<organism evidence="2 3">
    <name type="scientific">Sphingobacterium psychroaquaticum</name>
    <dbReference type="NCBI Taxonomy" id="561061"/>
    <lineage>
        <taxon>Bacteria</taxon>
        <taxon>Pseudomonadati</taxon>
        <taxon>Bacteroidota</taxon>
        <taxon>Sphingobacteriia</taxon>
        <taxon>Sphingobacteriales</taxon>
        <taxon>Sphingobacteriaceae</taxon>
        <taxon>Sphingobacterium</taxon>
    </lineage>
</organism>
<reference evidence="2 3" key="1">
    <citation type="submission" date="2017-04" db="EMBL/GenBank/DDBJ databases">
        <authorList>
            <person name="Afonso C.L."/>
            <person name="Miller P.J."/>
            <person name="Scott M.A."/>
            <person name="Spackman E."/>
            <person name="Goraichik I."/>
            <person name="Dimitrov K.M."/>
            <person name="Suarez D.L."/>
            <person name="Swayne D.E."/>
        </authorList>
    </citation>
    <scope>NUCLEOTIDE SEQUENCE [LARGE SCALE GENOMIC DNA]</scope>
    <source>
        <strain evidence="2 3">DSM 22418</strain>
    </source>
</reference>